<keyword evidence="8" id="KW-1185">Reference proteome</keyword>
<comment type="similarity">
    <text evidence="2">Belongs to the ATPase epsilon chain family.</text>
</comment>
<evidence type="ECO:0000256" key="2">
    <source>
        <dbReference type="ARBA" id="ARBA00005712"/>
    </source>
</evidence>
<dbReference type="GO" id="GO:0006811">
    <property type="term" value="P:monoatomic ion transport"/>
    <property type="evidence" value="ECO:0007669"/>
    <property type="project" value="UniProtKB-KW"/>
</dbReference>
<dbReference type="PANTHER" id="PTHR13822:SF22">
    <property type="entry name" value="ATP SYNTHASE SUBUNIT DELTA', MITOCHONDRIAL"/>
    <property type="match status" value="1"/>
</dbReference>
<evidence type="ECO:0000256" key="4">
    <source>
        <dbReference type="ARBA" id="ARBA00023065"/>
    </source>
</evidence>
<dbReference type="InterPro" id="IPR001469">
    <property type="entry name" value="ATP_synth_F1_dsu/esu"/>
</dbReference>
<dbReference type="Proteomes" id="UP001634007">
    <property type="component" value="Unassembled WGS sequence"/>
</dbReference>
<keyword evidence="5" id="KW-0472">Membrane</keyword>
<dbReference type="SUPFAM" id="SSF51344">
    <property type="entry name" value="Epsilon subunit of F1F0-ATP synthase N-terminal domain"/>
    <property type="match status" value="1"/>
</dbReference>
<dbReference type="PANTHER" id="PTHR13822">
    <property type="entry name" value="ATP SYNTHASE DELTA/EPSILON CHAIN"/>
    <property type="match status" value="1"/>
</dbReference>
<dbReference type="InterPro" id="IPR036771">
    <property type="entry name" value="ATPsynth_dsu/esu_N"/>
</dbReference>
<evidence type="ECO:0000313" key="7">
    <source>
        <dbReference type="EMBL" id="KAL3739047.1"/>
    </source>
</evidence>
<comment type="subcellular location">
    <subcellularLocation>
        <location evidence="1">Membrane</location>
    </subcellularLocation>
</comment>
<dbReference type="CDD" id="cd12152">
    <property type="entry name" value="F1-ATPase_delta"/>
    <property type="match status" value="1"/>
</dbReference>
<dbReference type="GO" id="GO:0016020">
    <property type="term" value="C:membrane"/>
    <property type="evidence" value="ECO:0007669"/>
    <property type="project" value="UniProtKB-SubCell"/>
</dbReference>
<evidence type="ECO:0000256" key="5">
    <source>
        <dbReference type="ARBA" id="ARBA00023136"/>
    </source>
</evidence>
<dbReference type="Pfam" id="PF02823">
    <property type="entry name" value="ATP-synt_DE_N"/>
    <property type="match status" value="1"/>
</dbReference>
<dbReference type="Gene3D" id="1.20.5.440">
    <property type="entry name" value="ATP synthase delta/epsilon subunit, C-terminal domain"/>
    <property type="match status" value="1"/>
</dbReference>
<dbReference type="Gene3D" id="2.60.15.10">
    <property type="entry name" value="F0F1 ATP synthase delta/epsilon subunit, N-terminal"/>
    <property type="match status" value="1"/>
</dbReference>
<keyword evidence="3" id="KW-0813">Transport</keyword>
<name>A0ABD3KIM0_EUCGL</name>
<sequence length="153" mass="16522">MNQRSSRPGVTIVLLLYSNEIAIQFLPYSTSILNLVQLGRLRVDMVIVPATRGQLGVLPGQVATIAELKPGIMSVHDGNGVTKYFVSSGFAFVHANSFAYLIAVEAVPLDRIDACLVWKGLPEFTQKLKSASTDLEKAEVQIGVDVHSALNSP</sequence>
<dbReference type="EMBL" id="JBJKBG010000005">
    <property type="protein sequence ID" value="KAL3739047.1"/>
    <property type="molecule type" value="Genomic_DNA"/>
</dbReference>
<gene>
    <name evidence="7" type="ORF">ACJRO7_020446</name>
</gene>
<comment type="caution">
    <text evidence="7">The sequence shown here is derived from an EMBL/GenBank/DDBJ whole genome shotgun (WGS) entry which is preliminary data.</text>
</comment>
<keyword evidence="4" id="KW-0406">Ion transport</keyword>
<evidence type="ECO:0000256" key="3">
    <source>
        <dbReference type="ARBA" id="ARBA00022448"/>
    </source>
</evidence>
<organism evidence="7 8">
    <name type="scientific">Eucalyptus globulus</name>
    <name type="common">Tasmanian blue gum</name>
    <dbReference type="NCBI Taxonomy" id="34317"/>
    <lineage>
        <taxon>Eukaryota</taxon>
        <taxon>Viridiplantae</taxon>
        <taxon>Streptophyta</taxon>
        <taxon>Embryophyta</taxon>
        <taxon>Tracheophyta</taxon>
        <taxon>Spermatophyta</taxon>
        <taxon>Magnoliopsida</taxon>
        <taxon>eudicotyledons</taxon>
        <taxon>Gunneridae</taxon>
        <taxon>Pentapetalae</taxon>
        <taxon>rosids</taxon>
        <taxon>malvids</taxon>
        <taxon>Myrtales</taxon>
        <taxon>Myrtaceae</taxon>
        <taxon>Myrtoideae</taxon>
        <taxon>Eucalypteae</taxon>
        <taxon>Eucalyptus</taxon>
    </lineage>
</organism>
<dbReference type="InterPro" id="IPR020546">
    <property type="entry name" value="ATP_synth_F1_dsu/esu_N"/>
</dbReference>
<feature type="domain" description="ATP synthase F1 complex delta/epsilon subunit N-terminal" evidence="6">
    <location>
        <begin position="42"/>
        <end position="97"/>
    </location>
</feature>
<dbReference type="AlphaFoldDB" id="A0ABD3KIM0"/>
<accession>A0ABD3KIM0</accession>
<evidence type="ECO:0000256" key="1">
    <source>
        <dbReference type="ARBA" id="ARBA00004370"/>
    </source>
</evidence>
<dbReference type="HAMAP" id="MF_00530">
    <property type="entry name" value="ATP_synth_epsil_bac"/>
    <property type="match status" value="1"/>
</dbReference>
<reference evidence="7 8" key="1">
    <citation type="submission" date="2024-11" db="EMBL/GenBank/DDBJ databases">
        <title>Chromosome-level genome assembly of Eucalyptus globulus Labill. provides insights into its genome evolution.</title>
        <authorList>
            <person name="Li X."/>
        </authorList>
    </citation>
    <scope>NUCLEOTIDE SEQUENCE [LARGE SCALE GENOMIC DNA]</scope>
    <source>
        <strain evidence="7">CL2024</strain>
        <tissue evidence="7">Fresh tender leaves</tissue>
    </source>
</reference>
<evidence type="ECO:0000313" key="8">
    <source>
        <dbReference type="Proteomes" id="UP001634007"/>
    </source>
</evidence>
<proteinExistence type="inferred from homology"/>
<evidence type="ECO:0000259" key="6">
    <source>
        <dbReference type="Pfam" id="PF02823"/>
    </source>
</evidence>
<protein>
    <recommendedName>
        <fullName evidence="6">ATP synthase F1 complex delta/epsilon subunit N-terminal domain-containing protein</fullName>
    </recommendedName>
</protein>